<dbReference type="RefSeq" id="XP_013433312.1">
    <property type="nucleotide sequence ID" value="XM_013577858.1"/>
</dbReference>
<dbReference type="AlphaFoldDB" id="U6MT49"/>
<evidence type="ECO:0000256" key="2">
    <source>
        <dbReference type="SAM" id="MobiDB-lite"/>
    </source>
</evidence>
<evidence type="ECO:0000313" key="4">
    <source>
        <dbReference type="Proteomes" id="UP000030754"/>
    </source>
</evidence>
<feature type="coiled-coil region" evidence="1">
    <location>
        <begin position="381"/>
        <end position="408"/>
    </location>
</feature>
<sequence>MEKEEVEDLIKKCFEADNNGEINFLSFWAGMENLLELLGIREPSTHIDDKVYGLQVFRDGLLAEAMRKQQGPTNSVLLSRDEVLQIIDQTNKSVTFRHNERQMENRRCGLLQAGEACPSSLFWDEVHKETSLLEPTSVLSITELSMMVFGFLKSYLQEKSTAMRLPDGDSQDAGQSATSPDSGRIVQSTLSRASSVTSEFHCLPVGASANIGSAGATYEKDAKDQKLRSGNSAASRLACDGLEENYGDEPLRGQWRGSPRMGHALGEQQERPVSGTSATSAACSAGPRQDGGSEHRSFEEPSRSARDDILALLKTVESEDPFDQLRELLIFAGRSTESGMLSKKEVQHLRYLNAAAIDCMDRIAAERDKRNDEMNDAVLSLRRMRTEKQQLVERLEGFEHEHSQLRMQQEQHLCDQEKLHQLQAALSSGQVERERIEALLHDKEENLLCVTREKDALIDKLTSQSEHLNRLLAAAQKEKADAAEELRQIKETLTREKETLEGQLRFAEDRARAAEAARQQLQGDISASTSTLRQRIVELEEDKQRQEAEAEENDALIQQLQGRLEEKVQQVTILEVKNKQQARLLQQVRGVRNCLMQILQESRQEEPVKGASYASEVETAQRDHELMKLKAGMKAALAHIKELEAFTDEMRKQHRRGVHPRYELAATSGESSARSSQKKQVDHLVGASWRALPTLGDELEMSQAPSASDSSRDGSGSAIQKQSNRPSEGRQVSEKSAFSFPRGNELTKETTSEGPETSRRRQSESAATISNEMDLKAPLTEAVATREQSATGANQIAPSSGVVNPVAPAVLRPRDSPPGAAVSDTELLFVRWGAEYPYAAVRSEPSTTDAVSKEPTSSASLLEAEDIFDPLDLLKFEDSVEEEGEEEYAHNCF</sequence>
<reference evidence="3" key="1">
    <citation type="submission" date="2013-10" db="EMBL/GenBank/DDBJ databases">
        <title>Genomic analysis of the causative agents of coccidiosis in chickens.</title>
        <authorList>
            <person name="Reid A.J."/>
            <person name="Blake D."/>
            <person name="Billington K."/>
            <person name="Browne H."/>
            <person name="Dunn M."/>
            <person name="Hung S."/>
            <person name="Kawahara F."/>
            <person name="Miranda-Saavedra D."/>
            <person name="Mourier T."/>
            <person name="Nagra H."/>
            <person name="Otto T.D."/>
            <person name="Rawlings N."/>
            <person name="Sanchez A."/>
            <person name="Sanders M."/>
            <person name="Subramaniam C."/>
            <person name="Tay Y."/>
            <person name="Dear P."/>
            <person name="Doerig C."/>
            <person name="Gruber A."/>
            <person name="Parkinson J."/>
            <person name="Shirley M."/>
            <person name="Wan K.L."/>
            <person name="Berriman M."/>
            <person name="Tomley F."/>
            <person name="Pain A."/>
        </authorList>
    </citation>
    <scope>NUCLEOTIDE SEQUENCE [LARGE SCALE GENOMIC DNA]</scope>
    <source>
        <strain evidence="3">Houghton</strain>
    </source>
</reference>
<protein>
    <submittedName>
        <fullName evidence="3">Uncharacterized protein</fullName>
    </submittedName>
</protein>
<keyword evidence="4" id="KW-1185">Reference proteome</keyword>
<dbReference type="OrthoDB" id="346296at2759"/>
<feature type="compositionally biased region" description="Basic and acidic residues" evidence="2">
    <location>
        <begin position="745"/>
        <end position="763"/>
    </location>
</feature>
<gene>
    <name evidence="3" type="ORF">ENH_00086010</name>
</gene>
<accession>U6MT49</accession>
<reference evidence="3" key="2">
    <citation type="submission" date="2013-10" db="EMBL/GenBank/DDBJ databases">
        <authorList>
            <person name="Aslett M."/>
        </authorList>
    </citation>
    <scope>NUCLEOTIDE SEQUENCE [LARGE SCALE GENOMIC DNA]</scope>
    <source>
        <strain evidence="3">Houghton</strain>
    </source>
</reference>
<dbReference type="Proteomes" id="UP000030754">
    <property type="component" value="Unassembled WGS sequence"/>
</dbReference>
<dbReference type="EMBL" id="HG723020">
    <property type="protein sequence ID" value="CDJ64845.1"/>
    <property type="molecule type" value="Genomic_DNA"/>
</dbReference>
<feature type="region of interest" description="Disordered" evidence="2">
    <location>
        <begin position="700"/>
        <end position="803"/>
    </location>
</feature>
<organism evidence="3 4">
    <name type="scientific">Eimeria necatrix</name>
    <dbReference type="NCBI Taxonomy" id="51315"/>
    <lineage>
        <taxon>Eukaryota</taxon>
        <taxon>Sar</taxon>
        <taxon>Alveolata</taxon>
        <taxon>Apicomplexa</taxon>
        <taxon>Conoidasida</taxon>
        <taxon>Coccidia</taxon>
        <taxon>Eucoccidiorida</taxon>
        <taxon>Eimeriorina</taxon>
        <taxon>Eimeriidae</taxon>
        <taxon>Eimeria</taxon>
    </lineage>
</organism>
<dbReference type="GeneID" id="25478728"/>
<feature type="region of interest" description="Disordered" evidence="2">
    <location>
        <begin position="164"/>
        <end position="190"/>
    </location>
</feature>
<feature type="coiled-coil region" evidence="1">
    <location>
        <begin position="458"/>
        <end position="577"/>
    </location>
</feature>
<evidence type="ECO:0000256" key="1">
    <source>
        <dbReference type="SAM" id="Coils"/>
    </source>
</evidence>
<feature type="compositionally biased region" description="Basic and acidic residues" evidence="2">
    <location>
        <begin position="291"/>
        <end position="303"/>
    </location>
</feature>
<evidence type="ECO:0000313" key="3">
    <source>
        <dbReference type="EMBL" id="CDJ64845.1"/>
    </source>
</evidence>
<proteinExistence type="predicted"/>
<feature type="compositionally biased region" description="Polar residues" evidence="2">
    <location>
        <begin position="786"/>
        <end position="802"/>
    </location>
</feature>
<feature type="compositionally biased region" description="Low complexity" evidence="2">
    <location>
        <begin position="274"/>
        <end position="286"/>
    </location>
</feature>
<feature type="compositionally biased region" description="Polar residues" evidence="2">
    <location>
        <begin position="172"/>
        <end position="190"/>
    </location>
</feature>
<feature type="region of interest" description="Disordered" evidence="2">
    <location>
        <begin position="243"/>
        <end position="303"/>
    </location>
</feature>
<dbReference type="VEuPathDB" id="ToxoDB:ENH_00086010"/>
<name>U6MT49_9EIME</name>
<feature type="compositionally biased region" description="Low complexity" evidence="2">
    <location>
        <begin position="706"/>
        <end position="718"/>
    </location>
</feature>
<keyword evidence="1" id="KW-0175">Coiled coil</keyword>